<dbReference type="Proteomes" id="UP000321154">
    <property type="component" value="Unassembled WGS sequence"/>
</dbReference>
<proteinExistence type="predicted"/>
<evidence type="ECO:0000313" key="3">
    <source>
        <dbReference type="EMBL" id="GEK84355.1"/>
    </source>
</evidence>
<dbReference type="Pfam" id="PF14155">
    <property type="entry name" value="DUF4307"/>
    <property type="match status" value="1"/>
</dbReference>
<protein>
    <recommendedName>
        <fullName evidence="5">DUF4307 domain-containing protein</fullName>
    </recommendedName>
</protein>
<gene>
    <name evidence="3" type="ORF">FFA01_26640</name>
</gene>
<keyword evidence="4" id="KW-1185">Reference proteome</keyword>
<keyword evidence="2" id="KW-0472">Membrane</keyword>
<organism evidence="3 4">
    <name type="scientific">Frigoribacterium faeni</name>
    <dbReference type="NCBI Taxonomy" id="145483"/>
    <lineage>
        <taxon>Bacteria</taxon>
        <taxon>Bacillati</taxon>
        <taxon>Actinomycetota</taxon>
        <taxon>Actinomycetes</taxon>
        <taxon>Micrococcales</taxon>
        <taxon>Microbacteriaceae</taxon>
        <taxon>Frigoribacterium</taxon>
    </lineage>
</organism>
<reference evidence="3 4" key="1">
    <citation type="submission" date="2019-07" db="EMBL/GenBank/DDBJ databases">
        <title>Whole genome shotgun sequence of Frigoribacterium faeni NBRC 103066.</title>
        <authorList>
            <person name="Hosoyama A."/>
            <person name="Uohara A."/>
            <person name="Ohji S."/>
            <person name="Ichikawa N."/>
        </authorList>
    </citation>
    <scope>NUCLEOTIDE SEQUENCE [LARGE SCALE GENOMIC DNA]</scope>
    <source>
        <strain evidence="3 4">NBRC 103066</strain>
    </source>
</reference>
<evidence type="ECO:0008006" key="5">
    <source>
        <dbReference type="Google" id="ProtNLM"/>
    </source>
</evidence>
<keyword evidence="2" id="KW-1133">Transmembrane helix</keyword>
<evidence type="ECO:0000313" key="4">
    <source>
        <dbReference type="Proteomes" id="UP000321154"/>
    </source>
</evidence>
<evidence type="ECO:0000256" key="1">
    <source>
        <dbReference type="SAM" id="MobiDB-lite"/>
    </source>
</evidence>
<keyword evidence="2" id="KW-0812">Transmembrane</keyword>
<feature type="transmembrane region" description="Helical" evidence="2">
    <location>
        <begin position="75"/>
        <end position="97"/>
    </location>
</feature>
<feature type="region of interest" description="Disordered" evidence="1">
    <location>
        <begin position="37"/>
        <end position="64"/>
    </location>
</feature>
<dbReference type="InterPro" id="IPR025443">
    <property type="entry name" value="DUF4307"/>
</dbReference>
<comment type="caution">
    <text evidence="3">The sequence shown here is derived from an EMBL/GenBank/DDBJ whole genome shotgun (WGS) entry which is preliminary data.</text>
</comment>
<feature type="compositionally biased region" description="Low complexity" evidence="1">
    <location>
        <begin position="41"/>
        <end position="56"/>
    </location>
</feature>
<dbReference type="EMBL" id="BJUV01000034">
    <property type="protein sequence ID" value="GEK84355.1"/>
    <property type="molecule type" value="Genomic_DNA"/>
</dbReference>
<evidence type="ECO:0000256" key="2">
    <source>
        <dbReference type="SAM" id="Phobius"/>
    </source>
</evidence>
<sequence>MGVDRQQAQGHMFLAIRAGQTLLPWPKDNRTEIHVASTPTAHPQPEAEAGAPAPADAHLDARYGRTPTTRKRRRIIAIVMAAAFVVVFGAWVVFAAFDGDSAKLETRDLGYTVGSDRQIDVQYTVSVEAGTPVTCAVQAQSDKFAIVGWKVVQLPPAAQFTSSYTTSLATSERAVTGLIYQCWLP</sequence>
<accession>A0ABQ0UTP9</accession>
<name>A0ABQ0UTP9_9MICO</name>